<evidence type="ECO:0000256" key="4">
    <source>
        <dbReference type="ARBA" id="ARBA00023015"/>
    </source>
</evidence>
<dbReference type="PANTHER" id="PTHR24082:SF507">
    <property type="entry name" value="BILE ACID RECEPTOR-RELATED"/>
    <property type="match status" value="1"/>
</dbReference>
<sequence length="207" mass="23353">MITLRAAYYISKSAKVQGLVDNALLIRGSITTTTTATSSSNLPNQYNTTIPHIPNHHYPKLGISDEKYAQLIRGVALKMARLNIDQTDIAMMAAILLMSPDRNDLLDVETIENNQNNLLETFNRYVNRTRGQIRQSNTYPIPSSQCWPRIIMTLTELRSVTMCAQDLFSQTSGTTTTTNNNTTDNNNQLPWYLHELFLADEVINTVE</sequence>
<keyword evidence="1" id="KW-0479">Metal-binding</keyword>
<evidence type="ECO:0000256" key="6">
    <source>
        <dbReference type="ARBA" id="ARBA00023163"/>
    </source>
</evidence>
<evidence type="ECO:0000256" key="7">
    <source>
        <dbReference type="ARBA" id="ARBA00023170"/>
    </source>
</evidence>
<dbReference type="GO" id="GO:0004879">
    <property type="term" value="F:nuclear receptor activity"/>
    <property type="evidence" value="ECO:0007669"/>
    <property type="project" value="TreeGrafter"/>
</dbReference>
<evidence type="ECO:0000256" key="3">
    <source>
        <dbReference type="ARBA" id="ARBA00022833"/>
    </source>
</evidence>
<keyword evidence="7" id="KW-0675">Receptor</keyword>
<dbReference type="InterPro" id="IPR035500">
    <property type="entry name" value="NHR-like_dom_sf"/>
</dbReference>
<keyword evidence="2" id="KW-0863">Zinc-finger</keyword>
<organism evidence="9 10">
    <name type="scientific">Schistosoma mattheei</name>
    <dbReference type="NCBI Taxonomy" id="31246"/>
    <lineage>
        <taxon>Eukaryota</taxon>
        <taxon>Metazoa</taxon>
        <taxon>Spiralia</taxon>
        <taxon>Lophotrochozoa</taxon>
        <taxon>Platyhelminthes</taxon>
        <taxon>Trematoda</taxon>
        <taxon>Digenea</taxon>
        <taxon>Strigeidida</taxon>
        <taxon>Schistosomatoidea</taxon>
        <taxon>Schistosomatidae</taxon>
        <taxon>Schistosoma</taxon>
    </lineage>
</organism>
<dbReference type="GO" id="GO:0030154">
    <property type="term" value="P:cell differentiation"/>
    <property type="evidence" value="ECO:0007669"/>
    <property type="project" value="TreeGrafter"/>
</dbReference>
<gene>
    <name evidence="9" type="ORF">SMTD_LOCUS14659</name>
</gene>
<evidence type="ECO:0000259" key="8">
    <source>
        <dbReference type="PROSITE" id="PS51843"/>
    </source>
</evidence>
<dbReference type="AlphaFoldDB" id="A0A3P8ER69"/>
<feature type="domain" description="NR LBD" evidence="8">
    <location>
        <begin position="1"/>
        <end position="190"/>
    </location>
</feature>
<dbReference type="InterPro" id="IPR000536">
    <property type="entry name" value="Nucl_hrmn_rcpt_lig-bd"/>
</dbReference>
<accession>A0A3P8ER69</accession>
<keyword evidence="6" id="KW-0804">Transcription</keyword>
<name>A0A3P8ER69_9TREM</name>
<dbReference type="GO" id="GO:0045944">
    <property type="term" value="P:positive regulation of transcription by RNA polymerase II"/>
    <property type="evidence" value="ECO:0007669"/>
    <property type="project" value="TreeGrafter"/>
</dbReference>
<dbReference type="InterPro" id="IPR050234">
    <property type="entry name" value="Nuclear_hormone_rcpt_NR1"/>
</dbReference>
<dbReference type="EMBL" id="UZAL01034891">
    <property type="protein sequence ID" value="VDP66457.1"/>
    <property type="molecule type" value="Genomic_DNA"/>
</dbReference>
<dbReference type="PRINTS" id="PR00398">
    <property type="entry name" value="STRDHORMONER"/>
</dbReference>
<dbReference type="GO" id="GO:0000978">
    <property type="term" value="F:RNA polymerase II cis-regulatory region sequence-specific DNA binding"/>
    <property type="evidence" value="ECO:0007669"/>
    <property type="project" value="TreeGrafter"/>
</dbReference>
<protein>
    <recommendedName>
        <fullName evidence="8">NR LBD domain-containing protein</fullName>
    </recommendedName>
</protein>
<keyword evidence="4" id="KW-0805">Transcription regulation</keyword>
<dbReference type="Pfam" id="PF00104">
    <property type="entry name" value="Hormone_recep"/>
    <property type="match status" value="1"/>
</dbReference>
<dbReference type="GO" id="GO:0000122">
    <property type="term" value="P:negative regulation of transcription by RNA polymerase II"/>
    <property type="evidence" value="ECO:0007669"/>
    <property type="project" value="TreeGrafter"/>
</dbReference>
<keyword evidence="10" id="KW-1185">Reference proteome</keyword>
<dbReference type="PROSITE" id="PS51843">
    <property type="entry name" value="NR_LBD"/>
    <property type="match status" value="1"/>
</dbReference>
<evidence type="ECO:0000256" key="1">
    <source>
        <dbReference type="ARBA" id="ARBA00022723"/>
    </source>
</evidence>
<evidence type="ECO:0000256" key="5">
    <source>
        <dbReference type="ARBA" id="ARBA00023125"/>
    </source>
</evidence>
<dbReference type="SUPFAM" id="SSF48508">
    <property type="entry name" value="Nuclear receptor ligand-binding domain"/>
    <property type="match status" value="1"/>
</dbReference>
<dbReference type="GO" id="GO:0008270">
    <property type="term" value="F:zinc ion binding"/>
    <property type="evidence" value="ECO:0007669"/>
    <property type="project" value="UniProtKB-KW"/>
</dbReference>
<proteinExistence type="predicted"/>
<dbReference type="PANTHER" id="PTHR24082">
    <property type="entry name" value="NUCLEAR HORMONE RECEPTOR"/>
    <property type="match status" value="1"/>
</dbReference>
<keyword evidence="3" id="KW-0862">Zinc</keyword>
<dbReference type="Proteomes" id="UP000269396">
    <property type="component" value="Unassembled WGS sequence"/>
</dbReference>
<dbReference type="InterPro" id="IPR001723">
    <property type="entry name" value="Nuclear_hrmn_rcpt"/>
</dbReference>
<dbReference type="Gene3D" id="1.10.565.10">
    <property type="entry name" value="Retinoid X Receptor"/>
    <property type="match status" value="1"/>
</dbReference>
<evidence type="ECO:0000313" key="10">
    <source>
        <dbReference type="Proteomes" id="UP000269396"/>
    </source>
</evidence>
<evidence type="ECO:0000313" key="9">
    <source>
        <dbReference type="EMBL" id="VDP66457.1"/>
    </source>
</evidence>
<keyword evidence="5" id="KW-0238">DNA-binding</keyword>
<evidence type="ECO:0000256" key="2">
    <source>
        <dbReference type="ARBA" id="ARBA00022771"/>
    </source>
</evidence>
<reference evidence="9 10" key="1">
    <citation type="submission" date="2018-11" db="EMBL/GenBank/DDBJ databases">
        <authorList>
            <consortium name="Pathogen Informatics"/>
        </authorList>
    </citation>
    <scope>NUCLEOTIDE SEQUENCE [LARGE SCALE GENOMIC DNA]</scope>
    <source>
        <strain>Denwood</strain>
        <strain evidence="10">Zambia</strain>
    </source>
</reference>